<gene>
    <name evidence="3" type="ORF">HMPREF9952_0640</name>
</gene>
<dbReference type="SUPFAM" id="SSF51338">
    <property type="entry name" value="Composite domain of metallo-dependent hydrolases"/>
    <property type="match status" value="1"/>
</dbReference>
<sequence length="110" mass="11976">MKYALINGVIYTENEVLRDYAVLIDGEQIAALIPQNELPAGIEVIDLQGKNLTAGFIDLQLNGCGGVMFNDQTSVETLEIMQATNLKSGCTSFLPTFITAPDEDIKKPLQ</sequence>
<dbReference type="Pfam" id="PF22643">
    <property type="entry name" value="NagA_N"/>
    <property type="match status" value="1"/>
</dbReference>
<dbReference type="PANTHER" id="PTHR11113:SF14">
    <property type="entry name" value="N-ACETYLGLUCOSAMINE-6-PHOSPHATE DEACETYLASE"/>
    <property type="match status" value="1"/>
</dbReference>
<dbReference type="GO" id="GO:0008448">
    <property type="term" value="F:N-acetylglucosamine-6-phosphate deacetylase activity"/>
    <property type="evidence" value="ECO:0007669"/>
    <property type="project" value="TreeGrafter"/>
</dbReference>
<dbReference type="GO" id="GO:0006046">
    <property type="term" value="P:N-acetylglucosamine catabolic process"/>
    <property type="evidence" value="ECO:0007669"/>
    <property type="project" value="TreeGrafter"/>
</dbReference>
<comment type="caution">
    <text evidence="3">The sequence shown here is derived from an EMBL/GenBank/DDBJ whole genome shotgun (WGS) entry which is preliminary data.</text>
</comment>
<dbReference type="Proteomes" id="UP000006235">
    <property type="component" value="Unassembled WGS sequence"/>
</dbReference>
<evidence type="ECO:0000256" key="1">
    <source>
        <dbReference type="ARBA" id="ARBA00010716"/>
    </source>
</evidence>
<reference evidence="3 4" key="1">
    <citation type="submission" date="2011-07" db="EMBL/GenBank/DDBJ databases">
        <authorList>
            <person name="Harkins D.M."/>
            <person name="Madupu R."/>
            <person name="Durkin A.S."/>
            <person name="Torralba M."/>
            <person name="Methe B."/>
            <person name="Sutton G.G."/>
            <person name="Nelson K.E."/>
        </authorList>
    </citation>
    <scope>NUCLEOTIDE SEQUENCE [LARGE SCALE GENOMIC DNA]</scope>
    <source>
        <strain evidence="3 4">HK 85</strain>
    </source>
</reference>
<dbReference type="InterPro" id="IPR011059">
    <property type="entry name" value="Metal-dep_hydrolase_composite"/>
</dbReference>
<dbReference type="SUPFAM" id="SSF51556">
    <property type="entry name" value="Metallo-dependent hydrolases"/>
    <property type="match status" value="1"/>
</dbReference>
<name>F9Q9D7_9PAST</name>
<evidence type="ECO:0000313" key="4">
    <source>
        <dbReference type="Proteomes" id="UP000006235"/>
    </source>
</evidence>
<evidence type="ECO:0000313" key="3">
    <source>
        <dbReference type="EMBL" id="EGV05831.1"/>
    </source>
</evidence>
<keyword evidence="2 3" id="KW-0378">Hydrolase</keyword>
<dbReference type="Gene3D" id="2.30.40.10">
    <property type="entry name" value="Urease, subunit C, domain 1"/>
    <property type="match status" value="1"/>
</dbReference>
<dbReference type="InterPro" id="IPR032466">
    <property type="entry name" value="Metal_Hydrolase"/>
</dbReference>
<protein>
    <submittedName>
        <fullName evidence="3">Amidohydrolase domain protein</fullName>
    </submittedName>
</protein>
<dbReference type="STRING" id="1035188.HMPREF9952_0640"/>
<dbReference type="EMBL" id="AFUV01000014">
    <property type="protein sequence ID" value="EGV05831.1"/>
    <property type="molecule type" value="Genomic_DNA"/>
</dbReference>
<dbReference type="Gene3D" id="3.20.20.140">
    <property type="entry name" value="Metal-dependent hydrolases"/>
    <property type="match status" value="1"/>
</dbReference>
<dbReference type="PANTHER" id="PTHR11113">
    <property type="entry name" value="N-ACETYLGLUCOSAMINE-6-PHOSPHATE DEACETYLASE"/>
    <property type="match status" value="1"/>
</dbReference>
<dbReference type="AlphaFoldDB" id="F9Q9D7"/>
<proteinExistence type="inferred from homology"/>
<organism evidence="3 4">
    <name type="scientific">Haemophilus pittmaniae HK 85</name>
    <dbReference type="NCBI Taxonomy" id="1035188"/>
    <lineage>
        <taxon>Bacteria</taxon>
        <taxon>Pseudomonadati</taxon>
        <taxon>Pseudomonadota</taxon>
        <taxon>Gammaproteobacteria</taxon>
        <taxon>Pasteurellales</taxon>
        <taxon>Pasteurellaceae</taxon>
        <taxon>Haemophilus</taxon>
    </lineage>
</organism>
<comment type="similarity">
    <text evidence="1">Belongs to the metallo-dependent hydrolases superfamily. NagA family.</text>
</comment>
<evidence type="ECO:0000256" key="2">
    <source>
        <dbReference type="ARBA" id="ARBA00022801"/>
    </source>
</evidence>
<accession>F9Q9D7</accession>